<accession>A0ABR2LRW9</accession>
<dbReference type="EMBL" id="JBBWWR010000016">
    <property type="protein sequence ID" value="KAK8948175.1"/>
    <property type="molecule type" value="Genomic_DNA"/>
</dbReference>
<dbReference type="InterPro" id="IPR038538">
    <property type="entry name" value="MTERF_sf"/>
</dbReference>
<dbReference type="Proteomes" id="UP001412067">
    <property type="component" value="Unassembled WGS sequence"/>
</dbReference>
<dbReference type="Pfam" id="PF02536">
    <property type="entry name" value="mTERF"/>
    <property type="match status" value="1"/>
</dbReference>
<protein>
    <recommendedName>
        <fullName evidence="7">RRM domain-containing protein</fullName>
    </recommendedName>
</protein>
<keyword evidence="4" id="KW-0809">Transit peptide</keyword>
<dbReference type="Gene3D" id="3.30.70.330">
    <property type="match status" value="3"/>
</dbReference>
<evidence type="ECO:0000256" key="4">
    <source>
        <dbReference type="ARBA" id="ARBA00022946"/>
    </source>
</evidence>
<comment type="similarity">
    <text evidence="1">Belongs to the mTERF family.</text>
</comment>
<feature type="compositionally biased region" description="Basic and acidic residues" evidence="6">
    <location>
        <begin position="87"/>
        <end position="105"/>
    </location>
</feature>
<reference evidence="8 9" key="1">
    <citation type="journal article" date="2022" name="Nat. Plants">
        <title>Genomes of leafy and leafless Platanthera orchids illuminate the evolution of mycoheterotrophy.</title>
        <authorList>
            <person name="Li M.H."/>
            <person name="Liu K.W."/>
            <person name="Li Z."/>
            <person name="Lu H.C."/>
            <person name="Ye Q.L."/>
            <person name="Zhang D."/>
            <person name="Wang J.Y."/>
            <person name="Li Y.F."/>
            <person name="Zhong Z.M."/>
            <person name="Liu X."/>
            <person name="Yu X."/>
            <person name="Liu D.K."/>
            <person name="Tu X.D."/>
            <person name="Liu B."/>
            <person name="Hao Y."/>
            <person name="Liao X.Y."/>
            <person name="Jiang Y.T."/>
            <person name="Sun W.H."/>
            <person name="Chen J."/>
            <person name="Chen Y.Q."/>
            <person name="Ai Y."/>
            <person name="Zhai J.W."/>
            <person name="Wu S.S."/>
            <person name="Zhou Z."/>
            <person name="Hsiao Y.Y."/>
            <person name="Wu W.L."/>
            <person name="Chen Y.Y."/>
            <person name="Lin Y.F."/>
            <person name="Hsu J.L."/>
            <person name="Li C.Y."/>
            <person name="Wang Z.W."/>
            <person name="Zhao X."/>
            <person name="Zhong W.Y."/>
            <person name="Ma X.K."/>
            <person name="Ma L."/>
            <person name="Huang J."/>
            <person name="Chen G.Z."/>
            <person name="Huang M.Z."/>
            <person name="Huang L."/>
            <person name="Peng D.H."/>
            <person name="Luo Y.B."/>
            <person name="Zou S.Q."/>
            <person name="Chen S.P."/>
            <person name="Lan S."/>
            <person name="Tsai W.C."/>
            <person name="Van de Peer Y."/>
            <person name="Liu Z.J."/>
        </authorList>
    </citation>
    <scope>NUCLEOTIDE SEQUENCE [LARGE SCALE GENOMIC DNA]</scope>
    <source>
        <strain evidence="8">Lor288</strain>
    </source>
</reference>
<feature type="compositionally biased region" description="Basic and acidic residues" evidence="6">
    <location>
        <begin position="1"/>
        <end position="20"/>
    </location>
</feature>
<dbReference type="InterPro" id="IPR003690">
    <property type="entry name" value="MTERF"/>
</dbReference>
<dbReference type="SMART" id="SM00360">
    <property type="entry name" value="RRM"/>
    <property type="match status" value="3"/>
</dbReference>
<evidence type="ECO:0000256" key="1">
    <source>
        <dbReference type="ARBA" id="ARBA00007692"/>
    </source>
</evidence>
<evidence type="ECO:0000313" key="9">
    <source>
        <dbReference type="Proteomes" id="UP001412067"/>
    </source>
</evidence>
<comment type="caution">
    <text evidence="8">The sequence shown here is derived from an EMBL/GenBank/DDBJ whole genome shotgun (WGS) entry which is preliminary data.</text>
</comment>
<evidence type="ECO:0000259" key="7">
    <source>
        <dbReference type="PROSITE" id="PS50102"/>
    </source>
</evidence>
<keyword evidence="9" id="KW-1185">Reference proteome</keyword>
<name>A0ABR2LRW9_9ASPA</name>
<feature type="compositionally biased region" description="Basic and acidic residues" evidence="6">
    <location>
        <begin position="472"/>
        <end position="485"/>
    </location>
</feature>
<dbReference type="PROSITE" id="PS50102">
    <property type="entry name" value="RRM"/>
    <property type="match status" value="3"/>
</dbReference>
<sequence length="934" mass="105702">MEDAGKDILDDEDKNERLQLDDNEPEFEADEEIAVDYDEKMIDGDGQEGDEFDEEFEEGDEVEEEEGDVVDEEIDTGGEDIEDEEGHENIEEHEVVGEEEEHHEVFKERRKRKEFEVFVGGLDKDATEDDLRKVFSEVGEITEIRLLMNSQTKRNKGFAFLRFATVEQAKRAVSDLKNPVVHGKQCGVTPSEDSDTLFLGNICKTWTKEHLKDTLKNYGIDNIEDLILMEDLSKEGMNRGFAFLEFSSRSDAMDAYRRLRKRDVVLGIDRPAKVAFADSFTEPDEEIMSQVKTVFIDGIPPAWDEERVKEHVKKFGKIEKVELARNMPAARRKDFGFVTFDTHEAAATCAESIKNAELGEGDIKAKVRARLSRPLQRGRGKHNARGDFRTGHLASRDIHPSWNHFPSRRFPPLRESREIIGRGIPVGGRGPKKPIGFRGKRPLEISERTRHLPLPARGSPVYPKSSLKRHYDRQDGPDPRSRAVLEHGSGIITEGRSSYGHAYSRGRGYSDIPPRSLSQTTGRRAYVDEGCGRNVETPLPPYRGRVRNYDSISGSKRPYSAMVTKLISIFFSYLAPLLDPRCAGCFDGAPTRFSDISTRHSRARLDYDVTDGVHHEDSYGERLGRSHIGYSRNRSSLSEQDTHGPYGGRHGISYSGGSLSEGDTGRMHSSSGYSSSYLSRGSDVNSPIPHLMMFLLPFRSTFRLFCCLDCRLVVALTPQCTLLVIWVAGVTFMAVALIHTTEILAATSRCYIHSIGLGKNKSTSKAIWVVSANKEQLQERFDCLIGLGIEHSMLCRMIATAPKLQNQSRDMLLEKTKYLCHDLGYPIEYLNTFPAFLFFNLENRIKPRYKILNWLRDSGLMKKPFAPATVVPTSEKRLIFTLSIIHPEDPKLWLEFFSSQKGDNGDADMVRFSNSCSCSLEEMMRSRSLNLQKE</sequence>
<evidence type="ECO:0000256" key="2">
    <source>
        <dbReference type="ARBA" id="ARBA00022472"/>
    </source>
</evidence>
<dbReference type="Gene3D" id="1.25.70.10">
    <property type="entry name" value="Transcription termination factor 3, mitochondrial"/>
    <property type="match status" value="1"/>
</dbReference>
<dbReference type="PANTHER" id="PTHR21245">
    <property type="entry name" value="HETEROGENEOUS NUCLEAR RIBONUCLEOPROTEIN"/>
    <property type="match status" value="1"/>
</dbReference>
<evidence type="ECO:0000256" key="6">
    <source>
        <dbReference type="SAM" id="MobiDB-lite"/>
    </source>
</evidence>
<proteinExistence type="inferred from homology"/>
<feature type="domain" description="RRM" evidence="7">
    <location>
        <begin position="115"/>
        <end position="193"/>
    </location>
</feature>
<dbReference type="Pfam" id="PF00076">
    <property type="entry name" value="RRM_1"/>
    <property type="match status" value="3"/>
</dbReference>
<dbReference type="SMART" id="SM00733">
    <property type="entry name" value="Mterf"/>
    <property type="match status" value="3"/>
</dbReference>
<feature type="compositionally biased region" description="Acidic residues" evidence="6">
    <location>
        <begin position="45"/>
        <end position="86"/>
    </location>
</feature>
<dbReference type="CDD" id="cd00590">
    <property type="entry name" value="RRM_SF"/>
    <property type="match status" value="3"/>
</dbReference>
<dbReference type="InterPro" id="IPR035979">
    <property type="entry name" value="RBD_domain_sf"/>
</dbReference>
<feature type="domain" description="RRM" evidence="7">
    <location>
        <begin position="195"/>
        <end position="279"/>
    </location>
</feature>
<evidence type="ECO:0000256" key="5">
    <source>
        <dbReference type="PROSITE-ProRule" id="PRU00176"/>
    </source>
</evidence>
<gene>
    <name evidence="8" type="ORF">KSP40_PGU014709</name>
</gene>
<feature type="region of interest" description="Disordered" evidence="6">
    <location>
        <begin position="1"/>
        <end position="105"/>
    </location>
</feature>
<keyword evidence="2" id="KW-0804">Transcription</keyword>
<keyword evidence="3 5" id="KW-0694">RNA-binding</keyword>
<evidence type="ECO:0000256" key="3">
    <source>
        <dbReference type="ARBA" id="ARBA00022884"/>
    </source>
</evidence>
<feature type="region of interest" description="Disordered" evidence="6">
    <location>
        <begin position="450"/>
        <end position="521"/>
    </location>
</feature>
<dbReference type="SUPFAM" id="SSF54928">
    <property type="entry name" value="RNA-binding domain, RBD"/>
    <property type="match status" value="2"/>
</dbReference>
<organism evidence="8 9">
    <name type="scientific">Platanthera guangdongensis</name>
    <dbReference type="NCBI Taxonomy" id="2320717"/>
    <lineage>
        <taxon>Eukaryota</taxon>
        <taxon>Viridiplantae</taxon>
        <taxon>Streptophyta</taxon>
        <taxon>Embryophyta</taxon>
        <taxon>Tracheophyta</taxon>
        <taxon>Spermatophyta</taxon>
        <taxon>Magnoliopsida</taxon>
        <taxon>Liliopsida</taxon>
        <taxon>Asparagales</taxon>
        <taxon>Orchidaceae</taxon>
        <taxon>Orchidoideae</taxon>
        <taxon>Orchideae</taxon>
        <taxon>Orchidinae</taxon>
        <taxon>Platanthera</taxon>
    </lineage>
</organism>
<feature type="domain" description="RRM" evidence="7">
    <location>
        <begin position="292"/>
        <end position="374"/>
    </location>
</feature>
<dbReference type="InterPro" id="IPR012677">
    <property type="entry name" value="Nucleotide-bd_a/b_plait_sf"/>
</dbReference>
<dbReference type="InterPro" id="IPR000504">
    <property type="entry name" value="RRM_dom"/>
</dbReference>
<keyword evidence="2" id="KW-0806">Transcription termination</keyword>
<keyword evidence="2" id="KW-0805">Transcription regulation</keyword>
<feature type="compositionally biased region" description="Acidic residues" evidence="6">
    <location>
        <begin position="21"/>
        <end position="36"/>
    </location>
</feature>
<evidence type="ECO:0000313" key="8">
    <source>
        <dbReference type="EMBL" id="KAK8948175.1"/>
    </source>
</evidence>